<dbReference type="GO" id="GO:0003700">
    <property type="term" value="F:DNA-binding transcription factor activity"/>
    <property type="evidence" value="ECO:0007669"/>
    <property type="project" value="InterPro"/>
</dbReference>
<accession>A0AAV7EXR3</accession>
<evidence type="ECO:0000259" key="7">
    <source>
        <dbReference type="PROSITE" id="PS50811"/>
    </source>
</evidence>
<dbReference type="Pfam" id="PF03106">
    <property type="entry name" value="WRKY"/>
    <property type="match status" value="1"/>
</dbReference>
<keyword evidence="5" id="KW-0539">Nucleus</keyword>
<dbReference type="SMART" id="SM00774">
    <property type="entry name" value="WRKY"/>
    <property type="match status" value="1"/>
</dbReference>
<dbReference type="InterPro" id="IPR044810">
    <property type="entry name" value="WRKY_plant"/>
</dbReference>
<evidence type="ECO:0000256" key="2">
    <source>
        <dbReference type="ARBA" id="ARBA00023015"/>
    </source>
</evidence>
<dbReference type="Pfam" id="PF10533">
    <property type="entry name" value="Plant_zn_clust"/>
    <property type="match status" value="1"/>
</dbReference>
<evidence type="ECO:0000256" key="1">
    <source>
        <dbReference type="ARBA" id="ARBA00004123"/>
    </source>
</evidence>
<dbReference type="InterPro" id="IPR003657">
    <property type="entry name" value="WRKY_dom"/>
</dbReference>
<dbReference type="FunFam" id="2.20.25.80:FF:000004">
    <property type="entry name" value="WRKY transcription factor 65"/>
    <property type="match status" value="1"/>
</dbReference>
<feature type="domain" description="WRKY" evidence="7">
    <location>
        <begin position="262"/>
        <end position="328"/>
    </location>
</feature>
<keyword evidence="9" id="KW-1185">Reference proteome</keyword>
<comment type="subcellular location">
    <subcellularLocation>
        <location evidence="1">Nucleus</location>
    </subcellularLocation>
</comment>
<dbReference type="InterPro" id="IPR018872">
    <property type="entry name" value="Zn-cluster-dom"/>
</dbReference>
<evidence type="ECO:0000256" key="6">
    <source>
        <dbReference type="SAM" id="MobiDB-lite"/>
    </source>
</evidence>
<organism evidence="8 9">
    <name type="scientific">Aristolochia fimbriata</name>
    <name type="common">White veined hardy Dutchman's pipe vine</name>
    <dbReference type="NCBI Taxonomy" id="158543"/>
    <lineage>
        <taxon>Eukaryota</taxon>
        <taxon>Viridiplantae</taxon>
        <taxon>Streptophyta</taxon>
        <taxon>Embryophyta</taxon>
        <taxon>Tracheophyta</taxon>
        <taxon>Spermatophyta</taxon>
        <taxon>Magnoliopsida</taxon>
        <taxon>Magnoliidae</taxon>
        <taxon>Piperales</taxon>
        <taxon>Aristolochiaceae</taxon>
        <taxon>Aristolochia</taxon>
    </lineage>
</organism>
<name>A0AAV7EXR3_ARIFI</name>
<dbReference type="Proteomes" id="UP000825729">
    <property type="component" value="Unassembled WGS sequence"/>
</dbReference>
<evidence type="ECO:0000256" key="5">
    <source>
        <dbReference type="ARBA" id="ARBA00023242"/>
    </source>
</evidence>
<comment type="caution">
    <text evidence="8">The sequence shown here is derived from an EMBL/GenBank/DDBJ whole genome shotgun (WGS) entry which is preliminary data.</text>
</comment>
<keyword evidence="2" id="KW-0805">Transcription regulation</keyword>
<dbReference type="EMBL" id="JAINDJ010000003">
    <property type="protein sequence ID" value="KAG9452387.1"/>
    <property type="molecule type" value="Genomic_DNA"/>
</dbReference>
<dbReference type="AlphaFoldDB" id="A0AAV7EXR3"/>
<reference evidence="8 9" key="1">
    <citation type="submission" date="2021-07" db="EMBL/GenBank/DDBJ databases">
        <title>The Aristolochia fimbriata genome: insights into angiosperm evolution, floral development and chemical biosynthesis.</title>
        <authorList>
            <person name="Jiao Y."/>
        </authorList>
    </citation>
    <scope>NUCLEOTIDE SEQUENCE [LARGE SCALE GENOMIC DNA]</scope>
    <source>
        <strain evidence="8">IBCAS-2021</strain>
        <tissue evidence="8">Leaf</tissue>
    </source>
</reference>
<sequence length="339" mass="37573">MLSFDCRAMKEAPETCFPVASRLELDFKVQEAAHRSLKSAHDLCITIAGQKEGRSIDEFSTTAEGAIAEFKKLLSLLDGSLQQNTKRIRRGPLPKSSSPVNPRELMENSMPKPNPKPPFAQASQRHPPKCPPPSGSFNLYRKSQQPPILMQRRFSETDLGVVPTASLLRLDSCVNQASTTTMPSRQSFVSSISVDGNSFDRRMLQYSSSSILSAPDDFSIKFGGKSEEGSTKCAAPAGGCHCSKRRKLRIKRSVRVPAVSSKLSDIPSDDFSWRKYGQKPIKGSPHPRSYYKCSSMRGCPARKHVERCLDDPTMLIVTYEGDHNHSRIAFPMPGIVIQQ</sequence>
<evidence type="ECO:0000256" key="3">
    <source>
        <dbReference type="ARBA" id="ARBA00023125"/>
    </source>
</evidence>
<dbReference type="PROSITE" id="PS50811">
    <property type="entry name" value="WRKY"/>
    <property type="match status" value="1"/>
</dbReference>
<dbReference type="GO" id="GO:0043565">
    <property type="term" value="F:sequence-specific DNA binding"/>
    <property type="evidence" value="ECO:0007669"/>
    <property type="project" value="InterPro"/>
</dbReference>
<protein>
    <recommendedName>
        <fullName evidence="7">WRKY domain-containing protein</fullName>
    </recommendedName>
</protein>
<dbReference type="PANTHER" id="PTHR31282">
    <property type="entry name" value="WRKY TRANSCRIPTION FACTOR 21-RELATED"/>
    <property type="match status" value="1"/>
</dbReference>
<evidence type="ECO:0000313" key="9">
    <source>
        <dbReference type="Proteomes" id="UP000825729"/>
    </source>
</evidence>
<gene>
    <name evidence="8" type="ORF">H6P81_005291</name>
</gene>
<dbReference type="GO" id="GO:0005634">
    <property type="term" value="C:nucleus"/>
    <property type="evidence" value="ECO:0007669"/>
    <property type="project" value="UniProtKB-SubCell"/>
</dbReference>
<feature type="region of interest" description="Disordered" evidence="6">
    <location>
        <begin position="85"/>
        <end position="141"/>
    </location>
</feature>
<dbReference type="Gene3D" id="2.20.25.80">
    <property type="entry name" value="WRKY domain"/>
    <property type="match status" value="1"/>
</dbReference>
<dbReference type="SUPFAM" id="SSF118290">
    <property type="entry name" value="WRKY DNA-binding domain"/>
    <property type="match status" value="1"/>
</dbReference>
<dbReference type="InterPro" id="IPR036576">
    <property type="entry name" value="WRKY_dom_sf"/>
</dbReference>
<keyword evidence="4" id="KW-0804">Transcription</keyword>
<evidence type="ECO:0000313" key="8">
    <source>
        <dbReference type="EMBL" id="KAG9452387.1"/>
    </source>
</evidence>
<keyword evidence="3" id="KW-0238">DNA-binding</keyword>
<proteinExistence type="predicted"/>
<evidence type="ECO:0000256" key="4">
    <source>
        <dbReference type="ARBA" id="ARBA00023163"/>
    </source>
</evidence>